<reference evidence="3" key="2">
    <citation type="journal article" date="2021" name="PeerJ">
        <title>Extensive microbial diversity within the chicken gut microbiome revealed by metagenomics and culture.</title>
        <authorList>
            <person name="Gilroy R."/>
            <person name="Ravi A."/>
            <person name="Getino M."/>
            <person name="Pursley I."/>
            <person name="Horton D.L."/>
            <person name="Alikhan N.F."/>
            <person name="Baker D."/>
            <person name="Gharbi K."/>
            <person name="Hall N."/>
            <person name="Watson M."/>
            <person name="Adriaenssens E.M."/>
            <person name="Foster-Nyarko E."/>
            <person name="Jarju S."/>
            <person name="Secka A."/>
            <person name="Antonio M."/>
            <person name="Oren A."/>
            <person name="Chaudhuri R.R."/>
            <person name="La Ragione R."/>
            <person name="Hildebrand F."/>
            <person name="Pallen M.J."/>
        </authorList>
    </citation>
    <scope>NUCLEOTIDE SEQUENCE</scope>
    <source>
        <strain evidence="3">CHK191-8634</strain>
    </source>
</reference>
<dbReference type="InterPro" id="IPR050437">
    <property type="entry name" value="Ribos_protein_bS1-like"/>
</dbReference>
<dbReference type="GO" id="GO:0003729">
    <property type="term" value="F:mRNA binding"/>
    <property type="evidence" value="ECO:0007669"/>
    <property type="project" value="TreeGrafter"/>
</dbReference>
<feature type="compositionally biased region" description="Basic and acidic residues" evidence="1">
    <location>
        <begin position="96"/>
        <end position="107"/>
    </location>
</feature>
<sequence>MDLQVGSIYEGKVTGITKFGAFVSLPGGKSGMVHISEVANAYVDDIHNYLTEGQTVTVKLIGIDQLNRINLSVKKAVPEQPAGVAPPPPVRSTIPKSDDSSFEDKLRQFMQTSESKMSDLRAGADKRGRRRGR</sequence>
<dbReference type="EMBL" id="DVMR01000066">
    <property type="protein sequence ID" value="HIU44449.1"/>
    <property type="molecule type" value="Genomic_DNA"/>
</dbReference>
<gene>
    <name evidence="3" type="ORF">IAB67_09155</name>
</gene>
<evidence type="ECO:0000259" key="2">
    <source>
        <dbReference type="PROSITE" id="PS50126"/>
    </source>
</evidence>
<feature type="region of interest" description="Disordered" evidence="1">
    <location>
        <begin position="76"/>
        <end position="133"/>
    </location>
</feature>
<evidence type="ECO:0000313" key="4">
    <source>
        <dbReference type="Proteomes" id="UP000824073"/>
    </source>
</evidence>
<proteinExistence type="predicted"/>
<reference evidence="3" key="1">
    <citation type="submission" date="2020-10" db="EMBL/GenBank/DDBJ databases">
        <authorList>
            <person name="Gilroy R."/>
        </authorList>
    </citation>
    <scope>NUCLEOTIDE SEQUENCE</scope>
    <source>
        <strain evidence="3">CHK191-8634</strain>
    </source>
</reference>
<evidence type="ECO:0000256" key="1">
    <source>
        <dbReference type="SAM" id="MobiDB-lite"/>
    </source>
</evidence>
<dbReference type="GO" id="GO:0006412">
    <property type="term" value="P:translation"/>
    <property type="evidence" value="ECO:0007669"/>
    <property type="project" value="TreeGrafter"/>
</dbReference>
<dbReference type="Gene3D" id="2.40.50.140">
    <property type="entry name" value="Nucleic acid-binding proteins"/>
    <property type="match status" value="1"/>
</dbReference>
<dbReference type="PANTHER" id="PTHR10724">
    <property type="entry name" value="30S RIBOSOMAL PROTEIN S1"/>
    <property type="match status" value="1"/>
</dbReference>
<dbReference type="InterPro" id="IPR003029">
    <property type="entry name" value="S1_domain"/>
</dbReference>
<dbReference type="GO" id="GO:0003735">
    <property type="term" value="F:structural constituent of ribosome"/>
    <property type="evidence" value="ECO:0007669"/>
    <property type="project" value="TreeGrafter"/>
</dbReference>
<comment type="caution">
    <text evidence="3">The sequence shown here is derived from an EMBL/GenBank/DDBJ whole genome shotgun (WGS) entry which is preliminary data.</text>
</comment>
<dbReference type="Proteomes" id="UP000824073">
    <property type="component" value="Unassembled WGS sequence"/>
</dbReference>
<organism evidence="3 4">
    <name type="scientific">Candidatus Ventrousia excrementavium</name>
    <dbReference type="NCBI Taxonomy" id="2840961"/>
    <lineage>
        <taxon>Bacteria</taxon>
        <taxon>Bacillati</taxon>
        <taxon>Bacillota</taxon>
        <taxon>Clostridia</taxon>
        <taxon>Eubacteriales</taxon>
        <taxon>Clostridiaceae</taxon>
        <taxon>Clostridiaceae incertae sedis</taxon>
        <taxon>Candidatus Ventrousia</taxon>
    </lineage>
</organism>
<feature type="compositionally biased region" description="Basic and acidic residues" evidence="1">
    <location>
        <begin position="116"/>
        <end position="126"/>
    </location>
</feature>
<feature type="domain" description="S1 motif" evidence="2">
    <location>
        <begin position="6"/>
        <end position="74"/>
    </location>
</feature>
<dbReference type="SMART" id="SM00316">
    <property type="entry name" value="S1"/>
    <property type="match status" value="1"/>
</dbReference>
<dbReference type="InterPro" id="IPR012340">
    <property type="entry name" value="NA-bd_OB-fold"/>
</dbReference>
<evidence type="ECO:0000313" key="3">
    <source>
        <dbReference type="EMBL" id="HIU44449.1"/>
    </source>
</evidence>
<dbReference type="PROSITE" id="PS50126">
    <property type="entry name" value="S1"/>
    <property type="match status" value="1"/>
</dbReference>
<accession>A0A9D1S0X0</accession>
<dbReference type="SUPFAM" id="SSF50249">
    <property type="entry name" value="Nucleic acid-binding proteins"/>
    <property type="match status" value="1"/>
</dbReference>
<name>A0A9D1S0X0_9CLOT</name>
<protein>
    <submittedName>
        <fullName evidence="3">S1 RNA-binding domain-containing protein</fullName>
    </submittedName>
</protein>
<dbReference type="AlphaFoldDB" id="A0A9D1S0X0"/>
<dbReference type="Pfam" id="PF00575">
    <property type="entry name" value="S1"/>
    <property type="match status" value="1"/>
</dbReference>